<organism evidence="4 5">
    <name type="scientific">Sphingomonas floccifaciens</name>
    <dbReference type="NCBI Taxonomy" id="1844115"/>
    <lineage>
        <taxon>Bacteria</taxon>
        <taxon>Pseudomonadati</taxon>
        <taxon>Pseudomonadota</taxon>
        <taxon>Alphaproteobacteria</taxon>
        <taxon>Sphingomonadales</taxon>
        <taxon>Sphingomonadaceae</taxon>
        <taxon>Sphingomonas</taxon>
    </lineage>
</organism>
<accession>A0ABW4N9D5</accession>
<proteinExistence type="predicted"/>
<evidence type="ECO:0000259" key="2">
    <source>
        <dbReference type="Pfam" id="PF02518"/>
    </source>
</evidence>
<feature type="transmembrane region" description="Helical" evidence="1">
    <location>
        <begin position="82"/>
        <end position="104"/>
    </location>
</feature>
<gene>
    <name evidence="4" type="ORF">ACFSC3_03230</name>
</gene>
<reference evidence="5" key="1">
    <citation type="journal article" date="2019" name="Int. J. Syst. Evol. Microbiol.">
        <title>The Global Catalogue of Microorganisms (GCM) 10K type strain sequencing project: providing services to taxonomists for standard genome sequencing and annotation.</title>
        <authorList>
            <consortium name="The Broad Institute Genomics Platform"/>
            <consortium name="The Broad Institute Genome Sequencing Center for Infectious Disease"/>
            <person name="Wu L."/>
            <person name="Ma J."/>
        </authorList>
    </citation>
    <scope>NUCLEOTIDE SEQUENCE [LARGE SCALE GENOMIC DNA]</scope>
    <source>
        <strain evidence="5">Q85</strain>
    </source>
</reference>
<dbReference type="RefSeq" id="WP_380938696.1">
    <property type="nucleotide sequence ID" value="NZ_JBHUFC010000002.1"/>
</dbReference>
<dbReference type="PANTHER" id="PTHR34220:SF7">
    <property type="entry name" value="SENSOR HISTIDINE KINASE YPDA"/>
    <property type="match status" value="1"/>
</dbReference>
<keyword evidence="1" id="KW-1133">Transmembrane helix</keyword>
<keyword evidence="4" id="KW-0418">Kinase</keyword>
<keyword evidence="4" id="KW-0808">Transferase</keyword>
<sequence length="359" mass="38943">MPLSATISSSDRFTRRVSAVTILLFWLAQFSLLTVQRLVFGAADDARFHATRLIVTGVGIVLSSAILALHIGTRGRPLSQRLLIAVVAAVVGSAVHAFANFWIFRATMPADVVGVTNLTSHLLAMLQWFSTYAAMSGLLLAIVYSGEVRDYERGVARLQREAHEAHLRALRYQLNPHFMFNTLNSIASLIGTGRVEHAEHMVENLSDFLRAGLALDPSEDIPLAEEIELQSTYLAIEAVRFPNRLVVEIDVPDDVQDVRVPSLIVQPLVENAVRHAVALSTRPVKLTIAAVREGARLRIRVHDSGADAGDRRAPPGTGVGLVNVAERLAARYGEDCGFTAHGCTGGGFEVSFAIPIEDA</sequence>
<dbReference type="InterPro" id="IPR003594">
    <property type="entry name" value="HATPase_dom"/>
</dbReference>
<evidence type="ECO:0000313" key="4">
    <source>
        <dbReference type="EMBL" id="MFD1786577.1"/>
    </source>
</evidence>
<name>A0ABW4N9D5_9SPHN</name>
<feature type="domain" description="Signal transduction histidine kinase internal region" evidence="3">
    <location>
        <begin position="165"/>
        <end position="245"/>
    </location>
</feature>
<comment type="caution">
    <text evidence="4">The sequence shown here is derived from an EMBL/GenBank/DDBJ whole genome shotgun (WGS) entry which is preliminary data.</text>
</comment>
<dbReference type="EC" id="2.7.13.3" evidence="4"/>
<dbReference type="SUPFAM" id="SSF55874">
    <property type="entry name" value="ATPase domain of HSP90 chaperone/DNA topoisomerase II/histidine kinase"/>
    <property type="match status" value="1"/>
</dbReference>
<dbReference type="InterPro" id="IPR050640">
    <property type="entry name" value="Bact_2-comp_sensor_kinase"/>
</dbReference>
<feature type="transmembrane region" description="Helical" evidence="1">
    <location>
        <begin position="124"/>
        <end position="144"/>
    </location>
</feature>
<dbReference type="Pfam" id="PF06580">
    <property type="entry name" value="His_kinase"/>
    <property type="match status" value="1"/>
</dbReference>
<dbReference type="PANTHER" id="PTHR34220">
    <property type="entry name" value="SENSOR HISTIDINE KINASE YPDA"/>
    <property type="match status" value="1"/>
</dbReference>
<feature type="domain" description="Histidine kinase/HSP90-like ATPase" evidence="2">
    <location>
        <begin position="262"/>
        <end position="357"/>
    </location>
</feature>
<keyword evidence="1" id="KW-0812">Transmembrane</keyword>
<feature type="transmembrane region" description="Helical" evidence="1">
    <location>
        <begin position="51"/>
        <end position="70"/>
    </location>
</feature>
<dbReference type="EMBL" id="JBHUFC010000002">
    <property type="protein sequence ID" value="MFD1786577.1"/>
    <property type="molecule type" value="Genomic_DNA"/>
</dbReference>
<dbReference type="GO" id="GO:0004673">
    <property type="term" value="F:protein histidine kinase activity"/>
    <property type="evidence" value="ECO:0007669"/>
    <property type="project" value="UniProtKB-EC"/>
</dbReference>
<evidence type="ECO:0000259" key="3">
    <source>
        <dbReference type="Pfam" id="PF06580"/>
    </source>
</evidence>
<protein>
    <submittedName>
        <fullName evidence="4">Sensor histidine kinase</fullName>
        <ecNumber evidence="4">2.7.13.3</ecNumber>
    </submittedName>
</protein>
<keyword evidence="5" id="KW-1185">Reference proteome</keyword>
<evidence type="ECO:0000256" key="1">
    <source>
        <dbReference type="SAM" id="Phobius"/>
    </source>
</evidence>
<dbReference type="InterPro" id="IPR010559">
    <property type="entry name" value="Sig_transdc_His_kin_internal"/>
</dbReference>
<dbReference type="Pfam" id="PF02518">
    <property type="entry name" value="HATPase_c"/>
    <property type="match status" value="1"/>
</dbReference>
<dbReference type="Gene3D" id="3.30.565.10">
    <property type="entry name" value="Histidine kinase-like ATPase, C-terminal domain"/>
    <property type="match status" value="1"/>
</dbReference>
<evidence type="ECO:0000313" key="5">
    <source>
        <dbReference type="Proteomes" id="UP001597283"/>
    </source>
</evidence>
<dbReference type="InterPro" id="IPR036890">
    <property type="entry name" value="HATPase_C_sf"/>
</dbReference>
<keyword evidence="1" id="KW-0472">Membrane</keyword>
<dbReference type="Proteomes" id="UP001597283">
    <property type="component" value="Unassembled WGS sequence"/>
</dbReference>